<evidence type="ECO:0000256" key="1">
    <source>
        <dbReference type="ARBA" id="ARBA00022574"/>
    </source>
</evidence>
<accession>A0A1X6MTG4</accession>
<dbReference type="STRING" id="670580.A0A1X6MTG4"/>
<keyword evidence="4" id="KW-1185">Reference proteome</keyword>
<dbReference type="OrthoDB" id="128867at2759"/>
<protein>
    <submittedName>
        <fullName evidence="3">Uncharacterized protein</fullName>
    </submittedName>
</protein>
<evidence type="ECO:0000256" key="2">
    <source>
        <dbReference type="ARBA" id="ARBA00022737"/>
    </source>
</evidence>
<dbReference type="Pfam" id="PF23761">
    <property type="entry name" value="Beta-prop_DCAF4"/>
    <property type="match status" value="1"/>
</dbReference>
<dbReference type="InterPro" id="IPR015943">
    <property type="entry name" value="WD40/YVTN_repeat-like_dom_sf"/>
</dbReference>
<dbReference type="InterPro" id="IPR052254">
    <property type="entry name" value="CUL4-DDB1_E3_ligase_receptor"/>
</dbReference>
<dbReference type="SUPFAM" id="SSF50978">
    <property type="entry name" value="WD40 repeat-like"/>
    <property type="match status" value="1"/>
</dbReference>
<dbReference type="RefSeq" id="XP_024336451.1">
    <property type="nucleotide sequence ID" value="XM_024486249.1"/>
</dbReference>
<proteinExistence type="predicted"/>
<reference evidence="3 4" key="1">
    <citation type="submission" date="2017-04" db="EMBL/GenBank/DDBJ databases">
        <title>Genome Sequence of the Model Brown-Rot Fungus Postia placenta SB12.</title>
        <authorList>
            <consortium name="DOE Joint Genome Institute"/>
            <person name="Gaskell J."/>
            <person name="Kersten P."/>
            <person name="Larrondo L.F."/>
            <person name="Canessa P."/>
            <person name="Martinez D."/>
            <person name="Hibbett D."/>
            <person name="Schmoll M."/>
            <person name="Kubicek C.P."/>
            <person name="Martinez A.T."/>
            <person name="Yadav J."/>
            <person name="Master E."/>
            <person name="Magnuson J.K."/>
            <person name="James T."/>
            <person name="Yaver D."/>
            <person name="Berka R."/>
            <person name="Labutti K."/>
            <person name="Lipzen A."/>
            <person name="Aerts A."/>
            <person name="Barry K."/>
            <person name="Henrissat B."/>
            <person name="Blanchette R."/>
            <person name="Grigoriev I."/>
            <person name="Cullen D."/>
        </authorList>
    </citation>
    <scope>NUCLEOTIDE SEQUENCE [LARGE SCALE GENOMIC DNA]</scope>
    <source>
        <strain evidence="3 4">MAD-698-R-SB12</strain>
    </source>
</reference>
<name>A0A1X6MTG4_9APHY</name>
<dbReference type="PANTHER" id="PTHR44472">
    <property type="entry name" value="DDB1- AND CUL4-ASSOCIATED FACTOR 4-RELATED"/>
    <property type="match status" value="1"/>
</dbReference>
<sequence>MPRDLPGLYWDEEKKRYFPLTSKPKTLPGRVLPGVHPEHAGHRLPLQAPLDEGPLPKRRRLYAERYGHPTWNAAETVRTSLGSSRRSRVLHGILTDLARVPTCSWDGTFDGFLGQCMASRTVECAYEEVNIPLVYSKVNTSPEHEYSVMAGDAQGWLSSLTRNGDHNAAELNVTSKISSVSSWGTRHVLLYVKHFQQSAAKRGILLPDIETGRGFQVLQTGSDVFAIQRRDNLVYMGARNGSISRFDTRLDTNDRQELLQSRFEPTRSSITHLSVVQEWQLLVSTIRGDLETHDLRFLRSTTPLMRLNGHINSYTIELGIAVDPSENYVFAAGDDCKLRGWSLHSGDEIVPSPPSPRDIESAATSSLFGKTFDNPIRALQVTESPMETCLWAASGPTLHQFWLGQRAMLS</sequence>
<evidence type="ECO:0000313" key="4">
    <source>
        <dbReference type="Proteomes" id="UP000194127"/>
    </source>
</evidence>
<dbReference type="EMBL" id="KZ110601">
    <property type="protein sequence ID" value="OSX59657.1"/>
    <property type="molecule type" value="Genomic_DNA"/>
</dbReference>
<dbReference type="Proteomes" id="UP000194127">
    <property type="component" value="Unassembled WGS sequence"/>
</dbReference>
<dbReference type="Gene3D" id="2.130.10.10">
    <property type="entry name" value="YVTN repeat-like/Quinoprotein amine dehydrogenase"/>
    <property type="match status" value="1"/>
</dbReference>
<gene>
    <name evidence="3" type="ORF">POSPLADRAFT_1149019</name>
</gene>
<dbReference type="AlphaFoldDB" id="A0A1X6MTG4"/>
<dbReference type="PANTHER" id="PTHR44472:SF1">
    <property type="entry name" value="DDB1 AND CUL4 ASSOCIATED FACTOR 4"/>
    <property type="match status" value="1"/>
</dbReference>
<organism evidence="3 4">
    <name type="scientific">Postia placenta MAD-698-R-SB12</name>
    <dbReference type="NCBI Taxonomy" id="670580"/>
    <lineage>
        <taxon>Eukaryota</taxon>
        <taxon>Fungi</taxon>
        <taxon>Dikarya</taxon>
        <taxon>Basidiomycota</taxon>
        <taxon>Agaricomycotina</taxon>
        <taxon>Agaricomycetes</taxon>
        <taxon>Polyporales</taxon>
        <taxon>Adustoporiaceae</taxon>
        <taxon>Rhodonia</taxon>
    </lineage>
</organism>
<keyword evidence="1" id="KW-0853">WD repeat</keyword>
<dbReference type="GeneID" id="36331198"/>
<evidence type="ECO:0000313" key="3">
    <source>
        <dbReference type="EMBL" id="OSX59657.1"/>
    </source>
</evidence>
<keyword evidence="2" id="KW-0677">Repeat</keyword>
<dbReference type="InterPro" id="IPR036322">
    <property type="entry name" value="WD40_repeat_dom_sf"/>
</dbReference>